<organism evidence="1">
    <name type="scientific">marine metagenome</name>
    <dbReference type="NCBI Taxonomy" id="408172"/>
    <lineage>
        <taxon>unclassified sequences</taxon>
        <taxon>metagenomes</taxon>
        <taxon>ecological metagenomes</taxon>
    </lineage>
</organism>
<feature type="non-terminal residue" evidence="1">
    <location>
        <position position="28"/>
    </location>
</feature>
<reference evidence="1" key="1">
    <citation type="submission" date="2018-05" db="EMBL/GenBank/DDBJ databases">
        <authorList>
            <person name="Lanie J.A."/>
            <person name="Ng W.-L."/>
            <person name="Kazmierczak K.M."/>
            <person name="Andrzejewski T.M."/>
            <person name="Davidsen T.M."/>
            <person name="Wayne K.J."/>
            <person name="Tettelin H."/>
            <person name="Glass J.I."/>
            <person name="Rusch D."/>
            <person name="Podicherti R."/>
            <person name="Tsui H.-C.T."/>
            <person name="Winkler M.E."/>
        </authorList>
    </citation>
    <scope>NUCLEOTIDE SEQUENCE</scope>
</reference>
<accession>A0A382CQ56</accession>
<sequence>SLILLGSKEVFICLFTYCMYSSATGINI</sequence>
<dbReference type="EMBL" id="UINC01035266">
    <property type="protein sequence ID" value="SVB27407.1"/>
    <property type="molecule type" value="Genomic_DNA"/>
</dbReference>
<gene>
    <name evidence="1" type="ORF">METZ01_LOCUS180261</name>
</gene>
<proteinExistence type="predicted"/>
<evidence type="ECO:0000313" key="1">
    <source>
        <dbReference type="EMBL" id="SVB27407.1"/>
    </source>
</evidence>
<dbReference type="AlphaFoldDB" id="A0A382CQ56"/>
<protein>
    <submittedName>
        <fullName evidence="1">Uncharacterized protein</fullName>
    </submittedName>
</protein>
<feature type="non-terminal residue" evidence="1">
    <location>
        <position position="1"/>
    </location>
</feature>
<name>A0A382CQ56_9ZZZZ</name>